<name>A0A4Y3PPY2_BREPA</name>
<dbReference type="InterPro" id="IPR046839">
    <property type="entry name" value="ABC_toxin_N"/>
</dbReference>
<evidence type="ECO:0008006" key="7">
    <source>
        <dbReference type="Google" id="ProtNLM"/>
    </source>
</evidence>
<dbReference type="EMBL" id="BJMH01000031">
    <property type="protein sequence ID" value="GEB34965.1"/>
    <property type="molecule type" value="Genomic_DNA"/>
</dbReference>
<feature type="domain" description="Neuraminidase-like" evidence="3">
    <location>
        <begin position="1066"/>
        <end position="1186"/>
    </location>
</feature>
<evidence type="ECO:0000313" key="6">
    <source>
        <dbReference type="Proteomes" id="UP000316882"/>
    </source>
</evidence>
<feature type="domain" description="Tc toxin complex TcA C-terminal TcB-binding" evidence="2">
    <location>
        <begin position="2267"/>
        <end position="2562"/>
    </location>
</feature>
<dbReference type="InterPro" id="IPR040840">
    <property type="entry name" value="TcA_TcB_BD"/>
</dbReference>
<reference evidence="5 6" key="1">
    <citation type="submission" date="2019-06" db="EMBL/GenBank/DDBJ databases">
        <title>Whole genome shotgun sequence of Brevibacillus parabrevis NBRC 12334.</title>
        <authorList>
            <person name="Hosoyama A."/>
            <person name="Uohara A."/>
            <person name="Ohji S."/>
            <person name="Ichikawa N."/>
        </authorList>
    </citation>
    <scope>NUCLEOTIDE SEQUENCE [LARGE SCALE GENOMIC DNA]</scope>
    <source>
        <strain evidence="5 6">NBRC 12334</strain>
    </source>
</reference>
<evidence type="ECO:0000256" key="1">
    <source>
        <dbReference type="ARBA" id="ARBA00023026"/>
    </source>
</evidence>
<keyword evidence="1" id="KW-0843">Virulence</keyword>
<dbReference type="Pfam" id="PF18413">
    <property type="entry name" value="Neuraminidase"/>
    <property type="match status" value="1"/>
</dbReference>
<evidence type="ECO:0000259" key="4">
    <source>
        <dbReference type="Pfam" id="PF20220"/>
    </source>
</evidence>
<gene>
    <name evidence="5" type="ORF">BPA01_45450</name>
</gene>
<keyword evidence="6" id="KW-1185">Reference proteome</keyword>
<evidence type="ECO:0000259" key="2">
    <source>
        <dbReference type="Pfam" id="PF18276"/>
    </source>
</evidence>
<proteinExistence type="predicted"/>
<protein>
    <recommendedName>
        <fullName evidence="7">Virulence plasmid A protein</fullName>
    </recommendedName>
</protein>
<accession>A0A4Y3PPY2</accession>
<organism evidence="5 6">
    <name type="scientific">Brevibacillus parabrevis</name>
    <dbReference type="NCBI Taxonomy" id="54914"/>
    <lineage>
        <taxon>Bacteria</taxon>
        <taxon>Bacillati</taxon>
        <taxon>Bacillota</taxon>
        <taxon>Bacilli</taxon>
        <taxon>Bacillales</taxon>
        <taxon>Paenibacillaceae</taxon>
        <taxon>Brevibacillus</taxon>
    </lineage>
</organism>
<comment type="caution">
    <text evidence="5">The sequence shown here is derived from an EMBL/GenBank/DDBJ whole genome shotgun (WGS) entry which is preliminary data.</text>
</comment>
<dbReference type="Pfam" id="PF03538">
    <property type="entry name" value="VRP1"/>
    <property type="match status" value="1"/>
</dbReference>
<dbReference type="Pfam" id="PF18276">
    <property type="entry name" value="TcA_TcB_BD"/>
    <property type="match status" value="1"/>
</dbReference>
<dbReference type="Pfam" id="PF20220">
    <property type="entry name" value="ABC_toxin_N"/>
    <property type="match status" value="1"/>
</dbReference>
<sequence length="2740" mass="307569">MNDQSFSPIDSPSLARFFAQNPDIHAATFPFHKEEAVAQLNWEGIDRQEAIPELRAYQRLLQIYPDPQVAKLLLQTDVTDAPPPALLKSAAAASARSERFDSAHKITSLSREHFLAKVGPQLGESGPQKAGEIYDNAAHIRNQTMHVWANLVQLQAPHYQALSVNATSPDILDHYTSLPSYDELFGSLNYCECQDCQSIFGPAAYFVDLMRVIEQYVTKPNAKEIDKGMSLLERRADLAKIELTCENTNKTMPYLTIVNERLEEAVQEAWGGQDKLYPSLAKASYPSALPFHLPLAKIRIYLQRLSVQLEAVYRTLPSQPKDVAAHTLGLSPEEWQLIATSESDVQKLQTYFGVSDLAQLTDASVFCKKTGLKVTDLRQLLEQDLSADEQKAGIANNFFINRDLAAPVALVLAEDSSQLQNLVPKALDRIHRFLRLTRKLGWSYAELDWVLHVLNPDTVALDEAALIGIAAIEKLRRDTGLSVLAACALLYDLKTYGDALFDQVYNGSGMSVYHPKDAGSENYRWNQLYKQDAAVWKIGATDEANRKQAGRIAGGLGLQQDDLSALAEALFGASAEVSLTVANLSKLYQHVKLAALLKLPVAQYIKFRQLTGTSFAERQSAAQISDLLGQASQLRRMNLQVYELDYVMNAVTSPFVQVAYQDKDVDPWLKNLPALTASTAEDADQQKKEQEEKIRQQIASFLSARTEQIDHLLHLAGRQEVADLFLSEKSKKEAVQLLQLLSRWLLLTRKLRLTNDELDNLGDAKAAYGIADVSALTLKNILDLGRWKELRASFADTTGNLFAFMSAASDEQRASALADLTGRPLGQISRLLGLFAAAGNRVDQLAATSRAIDLLGATGADPEFLLHLQSVCTKGVDEAWDDYEKTADDLLALVRARLAVANWDECFAQIDGEIQEQKRTVLIATALVELPKTPERAWITNSRRLYEYLLIDVEMGGTTRISYIKEALNAAQLYLSRCRELLEPGIVHWNIPDPWWEWLLNYRTWEANRKIFLYPENYLDPAYRKSKTSLFEELENTLKQGEVNAQTVEQAFTKYLDRFAELAKLKYVDAYYGHIVGADKTESNQLFLVARTETQPYKYYYLIRNQDTTWSEWQEMDVTISAETVTLVHAFNRLFVFWVEQKKFDKNNGNESAKKATKAAIKYSFYNFSGKWVQPQTLADDIIINVEGSAYQKKYESLLPGSLFAPNQIAWQKVYPLTIQKDQFWVPGAGTNSFEKVILLYGPMLDLEASPALNKVDAPDRSDETTQQFESELYQTLRYFSQAKSLSYDGLLPLQKPIVINDDLQVGFLANPNEFLLFAKDSDQSTPQVRTEIDRSAGRLNLIQTNQLVYDNDLAEQITVPSPVLRPVRLTANSFVSSEVGIESAGSTAIFNQLVAEGYVTKDGSIDLSIPFDDVASSLEQILDGQPGKEDKLSACIKVVGRAVGTPWLSTAMRNKDYGLFPVKNHPSAFVFRGDKEFILLLDGEQQTSAINRSLLNNDTLFTPDSFVSAAVGIEKTGAQAIYQALITSGFLDARGRLDEQTELEDLTEFLQTQLAIEDQMYAVRNILMHRPVFSKDDFIAAAPIDIQQSGSELIFQQLIAAGYLDKTGRLDADTDFYELEESVADIFQGQLNPDKKTRYVVDTLYQRSFPTTVGYLNTDPAIGGIYRFRFEAIRLTTAAVHRLSSRLFTGGVDALLSLSSQQIPLEQELPFERFQFSESWVAAPEALDGAQVDFSGAYGPYYWELFFHAPLYIANLLKTNQQFQEAAKWYQFIFNPTVPVQPLQTDSFQSSTLGLRDSQRIYRVLVDQKIITADGQVSATYNRKTNLAKILPFLKDSQVTTVKNILCNHQLSSLVARFWQFQPFRNRTLEALREQLGNPNEIKAYNDDPFDPHAIARLRNGAYEKAVVMQYIDNLLQWGDSQFAQYTWESIIAATMHYVYAYNLLGERPQNLGKCPDAAPLTFAEIYSRYQENIPQFLIELEHDQDKTDSLFAFAPINALDTYFCVPENKQFSGYWDLVEDRLYKIRHGLNLQGIPQPLALFEPPLDPMQLVRAASAGQDVLSALTQSRAEIPFYRFSYLLERAKSMTSTLIQLGSTLLSTLEKKDAESLALLRSAQEKQLLNLTTMIKEKQIEELGEIIASLEQSKEGAKTRFDHYSRLFNENLNALEVTDLTLRSTAIYQQIAGVALKGLSIPGFLAPKIFGLANGNMQFGDAINAGAQVADGTAQILDHMAGLMSTGAQYMRRREEWALQRDVASYEIAQMDKQIAGSKIRQDMLRRELEIHQKGIEQAKDYEDYLKAKFTNEELYQWMVGRLSSVYFQTYRIALDMAISAQKSFQYELNRNDQFLQFDYWDSLHRGLTAGEGLQLSLAQMEKAYMEQNSRDYEIEKTISLLHLDPEAFLAFKDGSKGGKKGELTFTLSEKLFDFDFPGHYSRKIKSISVTIPAIVGPYQNVNATLTQNSYQIVRDAKPGAVQHLIDPNQPAPTDGSLIFGTSPYQRIALSRGMNDPGLFMLDWRDERYLPFEGTGAVSNWTLSLPPETNRIDFGSISDILLKIQYTAKDGGQDFANQVKSMLASQQPPYPYTPAKIIDLKQAFPGDWSRFWTSPPQAGVKSIRFALADAVILPNLKDVRFLSAAVFLQTPDGKLIADKDSSTHFLQLQIGDEAAKPIPIANNYGSVDLSDVPLSASSAQLQFHLAELPDGLVTSDAASGEREVDRNSLLGIVVIFTYQSNVFATK</sequence>
<dbReference type="InterPro" id="IPR041079">
    <property type="entry name" value="Neuraminidase-like"/>
</dbReference>
<dbReference type="InterPro" id="IPR018003">
    <property type="entry name" value="Insecticidal_toxin/plasmid_vir"/>
</dbReference>
<evidence type="ECO:0000259" key="3">
    <source>
        <dbReference type="Pfam" id="PF18413"/>
    </source>
</evidence>
<dbReference type="STRING" id="54914.AV540_11695"/>
<dbReference type="RefSeq" id="WP_122966422.1">
    <property type="nucleotide sequence ID" value="NZ_BJMH01000031.1"/>
</dbReference>
<dbReference type="Proteomes" id="UP000316882">
    <property type="component" value="Unassembled WGS sequence"/>
</dbReference>
<feature type="domain" description="ABC toxin N-terminal" evidence="4">
    <location>
        <begin position="913"/>
        <end position="1035"/>
    </location>
</feature>
<evidence type="ECO:0000313" key="5">
    <source>
        <dbReference type="EMBL" id="GEB34965.1"/>
    </source>
</evidence>